<dbReference type="GO" id="GO:0007035">
    <property type="term" value="P:vacuolar acidification"/>
    <property type="evidence" value="ECO:0007669"/>
    <property type="project" value="TreeGrafter"/>
</dbReference>
<proteinExistence type="inferred from homology"/>
<dbReference type="GO" id="GO:0051117">
    <property type="term" value="F:ATPase binding"/>
    <property type="evidence" value="ECO:0007669"/>
    <property type="project" value="TreeGrafter"/>
</dbReference>
<dbReference type="Gene3D" id="3.30.70.2750">
    <property type="match status" value="1"/>
</dbReference>
<comment type="caution">
    <text evidence="10">The sequence shown here is derived from an EMBL/GenBank/DDBJ whole genome shotgun (WGS) entry which is preliminary data.</text>
</comment>
<keyword evidence="7 9" id="KW-0472">Membrane</keyword>
<protein>
    <submittedName>
        <fullName evidence="10">ATPase V</fullName>
    </submittedName>
</protein>
<evidence type="ECO:0000313" key="10">
    <source>
        <dbReference type="EMBL" id="HIQ60432.1"/>
    </source>
</evidence>
<feature type="transmembrane region" description="Helical" evidence="9">
    <location>
        <begin position="460"/>
        <end position="484"/>
    </location>
</feature>
<dbReference type="GO" id="GO:0033179">
    <property type="term" value="C:proton-transporting V-type ATPase, V0 domain"/>
    <property type="evidence" value="ECO:0007669"/>
    <property type="project" value="InterPro"/>
</dbReference>
<reference evidence="10" key="1">
    <citation type="submission" date="2020-10" db="EMBL/GenBank/DDBJ databases">
        <authorList>
            <person name="Gilroy R."/>
        </authorList>
    </citation>
    <scope>NUCLEOTIDE SEQUENCE</scope>
    <source>
        <strain evidence="10">ChiGjej2B2-12916</strain>
    </source>
</reference>
<evidence type="ECO:0000256" key="9">
    <source>
        <dbReference type="SAM" id="Phobius"/>
    </source>
</evidence>
<dbReference type="Pfam" id="PF01496">
    <property type="entry name" value="V_ATPase_I"/>
    <property type="match status" value="1"/>
</dbReference>
<dbReference type="AlphaFoldDB" id="A0A9D0YR57"/>
<name>A0A9D0YR57_9FIRM</name>
<reference evidence="10" key="2">
    <citation type="journal article" date="2021" name="PeerJ">
        <title>Extensive microbial diversity within the chicken gut microbiome revealed by metagenomics and culture.</title>
        <authorList>
            <person name="Gilroy R."/>
            <person name="Ravi A."/>
            <person name="Getino M."/>
            <person name="Pursley I."/>
            <person name="Horton D.L."/>
            <person name="Alikhan N.F."/>
            <person name="Baker D."/>
            <person name="Gharbi K."/>
            <person name="Hall N."/>
            <person name="Watson M."/>
            <person name="Adriaenssens E.M."/>
            <person name="Foster-Nyarko E."/>
            <person name="Jarju S."/>
            <person name="Secka A."/>
            <person name="Antonio M."/>
            <person name="Oren A."/>
            <person name="Chaudhuri R.R."/>
            <person name="La Ragione R."/>
            <person name="Hildebrand F."/>
            <person name="Pallen M.J."/>
        </authorList>
    </citation>
    <scope>NUCLEOTIDE SEQUENCE</scope>
    <source>
        <strain evidence="10">ChiGjej2B2-12916</strain>
    </source>
</reference>
<evidence type="ECO:0000256" key="2">
    <source>
        <dbReference type="ARBA" id="ARBA00009904"/>
    </source>
</evidence>
<feature type="transmembrane region" description="Helical" evidence="9">
    <location>
        <begin position="552"/>
        <end position="573"/>
    </location>
</feature>
<dbReference type="PANTHER" id="PTHR11629:SF63">
    <property type="entry name" value="V-TYPE PROTON ATPASE SUBUNIT A"/>
    <property type="match status" value="1"/>
</dbReference>
<evidence type="ECO:0000256" key="7">
    <source>
        <dbReference type="ARBA" id="ARBA00023136"/>
    </source>
</evidence>
<keyword evidence="5 9" id="KW-1133">Transmembrane helix</keyword>
<feature type="transmembrane region" description="Helical" evidence="9">
    <location>
        <begin position="384"/>
        <end position="404"/>
    </location>
</feature>
<dbReference type="Gene3D" id="1.20.1460.20">
    <property type="match status" value="1"/>
</dbReference>
<organism evidence="10 11">
    <name type="scientific">Candidatus Enterenecus faecium</name>
    <dbReference type="NCBI Taxonomy" id="2840780"/>
    <lineage>
        <taxon>Bacteria</taxon>
        <taxon>Bacillati</taxon>
        <taxon>Bacillota</taxon>
        <taxon>Clostridia</taxon>
        <taxon>Eubacteriales</taxon>
        <taxon>Candidatus Enterenecus</taxon>
    </lineage>
</organism>
<dbReference type="InterPro" id="IPR002490">
    <property type="entry name" value="V-ATPase_116kDa_su"/>
</dbReference>
<evidence type="ECO:0000313" key="11">
    <source>
        <dbReference type="Proteomes" id="UP000886879"/>
    </source>
</evidence>
<evidence type="ECO:0000256" key="1">
    <source>
        <dbReference type="ARBA" id="ARBA00004141"/>
    </source>
</evidence>
<sequence length="633" mass="72169">MSVQAMKFVTVTGPLPEFEAVVRQCVVDRPFHPESVLQVMHRNNHLRSLNMPNQVMPLLRQAEEVLTRLELEPEYRPFAEGADLDEGQRYLDDLTQQLDQMDQWEEALRQEEADDRSSVSQLEKLAGISVQLDTLRNMDHLSFRFGHLPEDSYRTFSEVLDKREDCFFFPTHTENNQVYGCYFALKAREEKVDALFDSMHFVPVPLDERLGGTAQEAIETLRHEMEDDEQTLGQLKTQRQELAQQQKDHLLSLRSWLCRENQVMEMRRFGARSKETFYLMGWVPEDDLPEFLARVDAYGKLDYVVDKAEETELTPPTKLKNSLLGRIFEPFLRMYGLPNYHEYDPSSFMAITYCIFFGIMFGDVGQGIGLALIGLFLATKKHMWLGKIIVCCGISSTIFGFVYGSVFGFEDILPGFKILEGNNVVYLLVASLAMGVVMLAFVMVLNVLNGIRQHDFDKIFFGPNGLAGMVFYLGLIIAAMVTLLTGFSLFRVWYVLPVLVLPLVLILFREPLSALAEGKEDWKPESLGGLLVSGFFELFETLLSFLTNTLSFLRVGAYAITHVCLMLVIHTMAGANLNPVVLILGNLFVMGFEGLLVGIQVLRLEFYELFGRFYQDSGREYSPRIIDYTAKNS</sequence>
<evidence type="ECO:0000256" key="5">
    <source>
        <dbReference type="ARBA" id="ARBA00022989"/>
    </source>
</evidence>
<dbReference type="Proteomes" id="UP000886879">
    <property type="component" value="Unassembled WGS sequence"/>
</dbReference>
<comment type="similarity">
    <text evidence="2">Belongs to the V-ATPase 116 kDa subunit family.</text>
</comment>
<feature type="transmembrane region" description="Helical" evidence="9">
    <location>
        <begin position="580"/>
        <end position="602"/>
    </location>
</feature>
<feature type="transmembrane region" description="Helical" evidence="9">
    <location>
        <begin position="424"/>
        <end position="448"/>
    </location>
</feature>
<evidence type="ECO:0000256" key="3">
    <source>
        <dbReference type="ARBA" id="ARBA00022448"/>
    </source>
</evidence>
<accession>A0A9D0YR57</accession>
<dbReference type="GO" id="GO:0046961">
    <property type="term" value="F:proton-transporting ATPase activity, rotational mechanism"/>
    <property type="evidence" value="ECO:0007669"/>
    <property type="project" value="InterPro"/>
</dbReference>
<feature type="transmembrane region" description="Helical" evidence="9">
    <location>
        <begin position="355"/>
        <end position="377"/>
    </location>
</feature>
<evidence type="ECO:0000256" key="8">
    <source>
        <dbReference type="SAM" id="Coils"/>
    </source>
</evidence>
<dbReference type="PANTHER" id="PTHR11629">
    <property type="entry name" value="VACUOLAR PROTON ATPASES"/>
    <property type="match status" value="1"/>
</dbReference>
<evidence type="ECO:0000256" key="4">
    <source>
        <dbReference type="ARBA" id="ARBA00022692"/>
    </source>
</evidence>
<feature type="coiled-coil region" evidence="8">
    <location>
        <begin position="218"/>
        <end position="245"/>
    </location>
</feature>
<feature type="transmembrane region" description="Helical" evidence="9">
    <location>
        <begin position="490"/>
        <end position="508"/>
    </location>
</feature>
<evidence type="ECO:0000256" key="6">
    <source>
        <dbReference type="ARBA" id="ARBA00023065"/>
    </source>
</evidence>
<dbReference type="GO" id="GO:0016471">
    <property type="term" value="C:vacuolar proton-transporting V-type ATPase complex"/>
    <property type="evidence" value="ECO:0007669"/>
    <property type="project" value="TreeGrafter"/>
</dbReference>
<gene>
    <name evidence="10" type="ORF">IAD31_02400</name>
</gene>
<comment type="subcellular location">
    <subcellularLocation>
        <location evidence="1">Membrane</location>
        <topology evidence="1">Multi-pass membrane protein</topology>
    </subcellularLocation>
</comment>
<dbReference type="EMBL" id="DVFO01000022">
    <property type="protein sequence ID" value="HIQ60432.1"/>
    <property type="molecule type" value="Genomic_DNA"/>
</dbReference>
<keyword evidence="8" id="KW-0175">Coiled coil</keyword>
<keyword evidence="6" id="KW-0406">Ion transport</keyword>
<keyword evidence="3" id="KW-0813">Transport</keyword>
<dbReference type="Gene3D" id="3.30.70.2170">
    <property type="match status" value="1"/>
</dbReference>
<keyword evidence="4 9" id="KW-0812">Transmembrane</keyword>